<dbReference type="InterPro" id="IPR011453">
    <property type="entry name" value="DUF1559"/>
</dbReference>
<dbReference type="InterPro" id="IPR045584">
    <property type="entry name" value="Pilin-like"/>
</dbReference>
<feature type="domain" description="DUF1559" evidence="1">
    <location>
        <begin position="33"/>
        <end position="284"/>
    </location>
</feature>
<evidence type="ECO:0000259" key="1">
    <source>
        <dbReference type="Pfam" id="PF07596"/>
    </source>
</evidence>
<dbReference type="PANTHER" id="PTHR30093">
    <property type="entry name" value="GENERAL SECRETION PATHWAY PROTEIN G"/>
    <property type="match status" value="1"/>
</dbReference>
<name>A0A7C2P8X6_9PLAN</name>
<gene>
    <name evidence="2" type="ORF">ENQ76_02865</name>
</gene>
<comment type="caution">
    <text evidence="2">The sequence shown here is derived from an EMBL/GenBank/DDBJ whole genome shotgun (WGS) entry which is preliminary data.</text>
</comment>
<reference evidence="2" key="1">
    <citation type="journal article" date="2020" name="mSystems">
        <title>Genome- and Community-Level Interaction Insights into Carbon Utilization and Element Cycling Functions of Hydrothermarchaeota in Hydrothermal Sediment.</title>
        <authorList>
            <person name="Zhou Z."/>
            <person name="Liu Y."/>
            <person name="Xu W."/>
            <person name="Pan J."/>
            <person name="Luo Z.H."/>
            <person name="Li M."/>
        </authorList>
    </citation>
    <scope>NUCLEOTIDE SEQUENCE [LARGE SCALE GENOMIC DNA]</scope>
    <source>
        <strain evidence="2">SpSt-339</strain>
    </source>
</reference>
<dbReference type="AlphaFoldDB" id="A0A7C2P8X6"/>
<evidence type="ECO:0000313" key="2">
    <source>
        <dbReference type="EMBL" id="HEN14396.1"/>
    </source>
</evidence>
<dbReference type="Pfam" id="PF07963">
    <property type="entry name" value="N_methyl"/>
    <property type="match status" value="1"/>
</dbReference>
<dbReference type="InterPro" id="IPR027558">
    <property type="entry name" value="Pre_pil_HX9DG_C"/>
</dbReference>
<sequence length="305" mass="33193">MLVRTPRGFTLIELLVVIALIAALVGLLLPAVQQAREAARRTQCQNNLKQLGLALHDYHNLCNVFPPSSTSDVEQGGWIGNPRLRHIHSWSNLILPQIEQGPLYQRLDFNVSALHPNNHVVAATQIPVFRCPTYSGARVSADPNYTRFAADYAITNYVAMGGTTAGNLYGQNTGLLVPDGVMHTLSSNAIQEITDGLTHTLLLAETREQRNAVRVDGGTAAVMAMRFDEGNSPTYAGPEIALNYTPYFVYVNPRSDWGPSSQHAGGAMHLLADGSVRFISQHIAAVVYRRLTTRAGGEPIDQGEP</sequence>
<protein>
    <submittedName>
        <fullName evidence="2">DUF1559 domain-containing protein</fullName>
    </submittedName>
</protein>
<dbReference type="InterPro" id="IPR012902">
    <property type="entry name" value="N_methyl_site"/>
</dbReference>
<dbReference type="EMBL" id="DSOK01000090">
    <property type="protein sequence ID" value="HEN14396.1"/>
    <property type="molecule type" value="Genomic_DNA"/>
</dbReference>
<dbReference type="SUPFAM" id="SSF54523">
    <property type="entry name" value="Pili subunits"/>
    <property type="match status" value="1"/>
</dbReference>
<dbReference type="PROSITE" id="PS00409">
    <property type="entry name" value="PROKAR_NTER_METHYL"/>
    <property type="match status" value="1"/>
</dbReference>
<dbReference type="PANTHER" id="PTHR30093:SF2">
    <property type="entry name" value="TYPE II SECRETION SYSTEM PROTEIN H"/>
    <property type="match status" value="1"/>
</dbReference>
<dbReference type="Gene3D" id="3.30.700.10">
    <property type="entry name" value="Glycoprotein, Type 4 Pilin"/>
    <property type="match status" value="1"/>
</dbReference>
<dbReference type="NCBIfam" id="TIGR04294">
    <property type="entry name" value="pre_pil_HX9DG"/>
    <property type="match status" value="1"/>
</dbReference>
<proteinExistence type="predicted"/>
<dbReference type="NCBIfam" id="TIGR02532">
    <property type="entry name" value="IV_pilin_GFxxxE"/>
    <property type="match status" value="1"/>
</dbReference>
<dbReference type="Pfam" id="PF07596">
    <property type="entry name" value="SBP_bac_10"/>
    <property type="match status" value="1"/>
</dbReference>
<organism evidence="2">
    <name type="scientific">Schlesneria paludicola</name>
    <dbReference type="NCBI Taxonomy" id="360056"/>
    <lineage>
        <taxon>Bacteria</taxon>
        <taxon>Pseudomonadati</taxon>
        <taxon>Planctomycetota</taxon>
        <taxon>Planctomycetia</taxon>
        <taxon>Planctomycetales</taxon>
        <taxon>Planctomycetaceae</taxon>
        <taxon>Schlesneria</taxon>
    </lineage>
</organism>
<accession>A0A7C2P8X6</accession>